<feature type="domain" description="UBA" evidence="2">
    <location>
        <begin position="153"/>
        <end position="190"/>
    </location>
</feature>
<evidence type="ECO:0000256" key="1">
    <source>
        <dbReference type="SAM" id="MobiDB-lite"/>
    </source>
</evidence>
<dbReference type="InterPro" id="IPR009060">
    <property type="entry name" value="UBA-like_sf"/>
</dbReference>
<dbReference type="InterPro" id="IPR015940">
    <property type="entry name" value="UBA"/>
</dbReference>
<feature type="region of interest" description="Disordered" evidence="1">
    <location>
        <begin position="409"/>
        <end position="434"/>
    </location>
</feature>
<gene>
    <name evidence="3" type="ORF">M9Y10_017731</name>
</gene>
<name>A0ABR2HUE9_9EUKA</name>
<evidence type="ECO:0000313" key="4">
    <source>
        <dbReference type="Proteomes" id="UP001470230"/>
    </source>
</evidence>
<feature type="compositionally biased region" description="Low complexity" evidence="1">
    <location>
        <begin position="331"/>
        <end position="341"/>
    </location>
</feature>
<dbReference type="PROSITE" id="PS50030">
    <property type="entry name" value="UBA"/>
    <property type="match status" value="1"/>
</dbReference>
<evidence type="ECO:0000259" key="2">
    <source>
        <dbReference type="PROSITE" id="PS50030"/>
    </source>
</evidence>
<protein>
    <recommendedName>
        <fullName evidence="2">UBA domain-containing protein</fullName>
    </recommendedName>
</protein>
<feature type="region of interest" description="Disordered" evidence="1">
    <location>
        <begin position="560"/>
        <end position="600"/>
    </location>
</feature>
<feature type="region of interest" description="Disordered" evidence="1">
    <location>
        <begin position="469"/>
        <end position="525"/>
    </location>
</feature>
<dbReference type="Proteomes" id="UP001470230">
    <property type="component" value="Unassembled WGS sequence"/>
</dbReference>
<feature type="compositionally biased region" description="Low complexity" evidence="1">
    <location>
        <begin position="297"/>
        <end position="307"/>
    </location>
</feature>
<dbReference type="EMBL" id="JAPFFF010000023">
    <property type="protein sequence ID" value="KAK8852742.1"/>
    <property type="molecule type" value="Genomic_DNA"/>
</dbReference>
<feature type="compositionally biased region" description="Basic residues" evidence="1">
    <location>
        <begin position="584"/>
        <end position="593"/>
    </location>
</feature>
<comment type="caution">
    <text evidence="3">The sequence shown here is derived from an EMBL/GenBank/DDBJ whole genome shotgun (WGS) entry which is preliminary data.</text>
</comment>
<feature type="compositionally biased region" description="Polar residues" evidence="1">
    <location>
        <begin position="308"/>
        <end position="330"/>
    </location>
</feature>
<accession>A0ABR2HUE9</accession>
<feature type="region of interest" description="Disordered" evidence="1">
    <location>
        <begin position="267"/>
        <end position="346"/>
    </location>
</feature>
<feature type="region of interest" description="Disordered" evidence="1">
    <location>
        <begin position="223"/>
        <end position="242"/>
    </location>
</feature>
<proteinExistence type="predicted"/>
<sequence>MKRMTFRDIGGHTIISQFPRSATVFDACRYLSSRIGICENQIFIISPRRKQNFYQNKDKMIHVFNENPEYIVFSVCSKSDHNQRSSVSNRFWSNFNSIGKRANTQNSPLKFPSYNLLNIIKKEKSKQIYMRTINDSIYKDYKRIFRNFPGNFQEMVNEIAQLGFFIDDIKEALRESQFDVQLAINILISRNNDNDDPNVNPYQRHGFIGFPLGGLGHRFPRQSSFSFNSNNNSRPNNNGSFSNPFSSNFINIAHTNKKYSNNQEEIYTDNGQMPNKSFGQNHYSNFRKNPENPYYQKNSNNNSNNKSYFQTQNPYNTNFDKNNSPFKGSRNNSNKQFNNNNYQYDDHDRYKNDFSFDKHSNEFNNDHMSYSDDDSYDDIVDEINDQHDNFSPPPPPICFKSFQIKNPYSHNQQKQSPNIFNEPNQEKTSSNQKIQIQYPTSNQQTNKIQFSFPKKQDLQFTPVQIENPYTQSSFPQTHNQIETPSSSLRFSFPSQDTKQQNFQRPPPPPQFTSFSNDNFQSSFIQPNNQNQKNILQFPPPPNNPSNFISWQTNHQAFNFSPERNKNEAEEESIQQLDKPTSQRTPHKSCKRYTPKIIPLD</sequence>
<dbReference type="CDD" id="cd14270">
    <property type="entry name" value="UBA"/>
    <property type="match status" value="1"/>
</dbReference>
<feature type="compositionally biased region" description="Polar residues" evidence="1">
    <location>
        <begin position="267"/>
        <end position="287"/>
    </location>
</feature>
<reference evidence="3 4" key="1">
    <citation type="submission" date="2024-04" db="EMBL/GenBank/DDBJ databases">
        <title>Tritrichomonas musculus Genome.</title>
        <authorList>
            <person name="Alves-Ferreira E."/>
            <person name="Grigg M."/>
            <person name="Lorenzi H."/>
            <person name="Galac M."/>
        </authorList>
    </citation>
    <scope>NUCLEOTIDE SEQUENCE [LARGE SCALE GENOMIC DNA]</scope>
    <source>
        <strain evidence="3 4">EAF2021</strain>
    </source>
</reference>
<dbReference type="SUPFAM" id="SSF46934">
    <property type="entry name" value="UBA-like"/>
    <property type="match status" value="1"/>
</dbReference>
<feature type="compositionally biased region" description="Polar residues" evidence="1">
    <location>
        <begin position="573"/>
        <end position="583"/>
    </location>
</feature>
<feature type="compositionally biased region" description="Polar residues" evidence="1">
    <location>
        <begin position="469"/>
        <end position="503"/>
    </location>
</feature>
<feature type="compositionally biased region" description="Polar residues" evidence="1">
    <location>
        <begin position="511"/>
        <end position="525"/>
    </location>
</feature>
<evidence type="ECO:0000313" key="3">
    <source>
        <dbReference type="EMBL" id="KAK8852742.1"/>
    </source>
</evidence>
<organism evidence="3 4">
    <name type="scientific">Tritrichomonas musculus</name>
    <dbReference type="NCBI Taxonomy" id="1915356"/>
    <lineage>
        <taxon>Eukaryota</taxon>
        <taxon>Metamonada</taxon>
        <taxon>Parabasalia</taxon>
        <taxon>Tritrichomonadida</taxon>
        <taxon>Tritrichomonadidae</taxon>
        <taxon>Tritrichomonas</taxon>
    </lineage>
</organism>
<keyword evidence="4" id="KW-1185">Reference proteome</keyword>